<proteinExistence type="predicted"/>
<dbReference type="CDD" id="cd04301">
    <property type="entry name" value="NAT_SF"/>
    <property type="match status" value="1"/>
</dbReference>
<organism evidence="4 5">
    <name type="scientific">Microvirga aerilata</name>
    <dbReference type="NCBI Taxonomy" id="670292"/>
    <lineage>
        <taxon>Bacteria</taxon>
        <taxon>Pseudomonadati</taxon>
        <taxon>Pseudomonadota</taxon>
        <taxon>Alphaproteobacteria</taxon>
        <taxon>Hyphomicrobiales</taxon>
        <taxon>Methylobacteriaceae</taxon>
        <taxon>Microvirga</taxon>
    </lineage>
</organism>
<dbReference type="Proteomes" id="UP000605848">
    <property type="component" value="Unassembled WGS sequence"/>
</dbReference>
<dbReference type="InterPro" id="IPR000182">
    <property type="entry name" value="GNAT_dom"/>
</dbReference>
<gene>
    <name evidence="4" type="ORF">JKG68_05005</name>
</gene>
<keyword evidence="1" id="KW-0808">Transferase</keyword>
<evidence type="ECO:0000256" key="2">
    <source>
        <dbReference type="ARBA" id="ARBA00023315"/>
    </source>
</evidence>
<dbReference type="AlphaFoldDB" id="A0A936ZAM9"/>
<name>A0A936ZAM9_9HYPH</name>
<dbReference type="GO" id="GO:0016747">
    <property type="term" value="F:acyltransferase activity, transferring groups other than amino-acyl groups"/>
    <property type="evidence" value="ECO:0007669"/>
    <property type="project" value="InterPro"/>
</dbReference>
<dbReference type="PANTHER" id="PTHR43877:SF1">
    <property type="entry name" value="ACETYLTRANSFERASE"/>
    <property type="match status" value="1"/>
</dbReference>
<dbReference type="Pfam" id="PF00583">
    <property type="entry name" value="Acetyltransf_1"/>
    <property type="match status" value="1"/>
</dbReference>
<evidence type="ECO:0000313" key="4">
    <source>
        <dbReference type="EMBL" id="MBL0403317.1"/>
    </source>
</evidence>
<evidence type="ECO:0000259" key="3">
    <source>
        <dbReference type="PROSITE" id="PS51186"/>
    </source>
</evidence>
<comment type="caution">
    <text evidence="4">The sequence shown here is derived from an EMBL/GenBank/DDBJ whole genome shotgun (WGS) entry which is preliminary data.</text>
</comment>
<evidence type="ECO:0000313" key="5">
    <source>
        <dbReference type="Proteomes" id="UP000605848"/>
    </source>
</evidence>
<keyword evidence="5" id="KW-1185">Reference proteome</keyword>
<keyword evidence="2" id="KW-0012">Acyltransferase</keyword>
<dbReference type="SUPFAM" id="SSF55729">
    <property type="entry name" value="Acyl-CoA N-acyltransferases (Nat)"/>
    <property type="match status" value="1"/>
</dbReference>
<dbReference type="InterPro" id="IPR016181">
    <property type="entry name" value="Acyl_CoA_acyltransferase"/>
</dbReference>
<dbReference type="PANTHER" id="PTHR43877">
    <property type="entry name" value="AMINOALKYLPHOSPHONATE N-ACETYLTRANSFERASE-RELATED-RELATED"/>
    <property type="match status" value="1"/>
</dbReference>
<dbReference type="EMBL" id="JAEQMY010000005">
    <property type="protein sequence ID" value="MBL0403317.1"/>
    <property type="molecule type" value="Genomic_DNA"/>
</dbReference>
<dbReference type="PROSITE" id="PS51186">
    <property type="entry name" value="GNAT"/>
    <property type="match status" value="1"/>
</dbReference>
<evidence type="ECO:0000256" key="1">
    <source>
        <dbReference type="ARBA" id="ARBA00022679"/>
    </source>
</evidence>
<dbReference type="InterPro" id="IPR050832">
    <property type="entry name" value="Bact_Acetyltransf"/>
</dbReference>
<dbReference type="RefSeq" id="WP_202056474.1">
    <property type="nucleotide sequence ID" value="NZ_JAEQMY010000005.1"/>
</dbReference>
<sequence length="179" mass="19165">MSEHVTISQLSPGEAREQIGALASVLIDCVEGGASVSFMLPLTQERANAFWQGVAEGVAAGERILLVARDQSSGEIVGTVQVVLTQPENQPHRADIAKMLVHRKARKQGVGAALMRAAEDAARRAGKTVLVLDTVTGGDAERLYERVGWTRSGVIPNYALWPHGGFCDTTVFYKQIPAA</sequence>
<reference evidence="4" key="1">
    <citation type="submission" date="2021-01" db="EMBL/GenBank/DDBJ databases">
        <title>Microvirga sp.</title>
        <authorList>
            <person name="Kim M.K."/>
        </authorList>
    </citation>
    <scope>NUCLEOTIDE SEQUENCE</scope>
    <source>
        <strain evidence="4">5420S-16</strain>
    </source>
</reference>
<feature type="domain" description="N-acetyltransferase" evidence="3">
    <location>
        <begin position="5"/>
        <end position="177"/>
    </location>
</feature>
<protein>
    <submittedName>
        <fullName evidence="4">GNAT family N-acetyltransferase</fullName>
    </submittedName>
</protein>
<accession>A0A936ZAM9</accession>
<dbReference type="Gene3D" id="3.40.630.30">
    <property type="match status" value="1"/>
</dbReference>